<keyword evidence="3" id="KW-1185">Reference proteome</keyword>
<protein>
    <recommendedName>
        <fullName evidence="1">HTH cro/C1-type domain-containing protein</fullName>
    </recommendedName>
</protein>
<dbReference type="RefSeq" id="WP_223579130.1">
    <property type="nucleotide sequence ID" value="NZ_BAABFU010000003.1"/>
</dbReference>
<proteinExistence type="predicted"/>
<gene>
    <name evidence="2" type="ORF">GCM10023150_21920</name>
</gene>
<evidence type="ECO:0000313" key="3">
    <source>
        <dbReference type="Proteomes" id="UP001501294"/>
    </source>
</evidence>
<dbReference type="Pfam" id="PF01381">
    <property type="entry name" value="HTH_3"/>
    <property type="match status" value="1"/>
</dbReference>
<dbReference type="Proteomes" id="UP001501294">
    <property type="component" value="Unassembled WGS sequence"/>
</dbReference>
<evidence type="ECO:0000313" key="2">
    <source>
        <dbReference type="EMBL" id="GAA4353359.1"/>
    </source>
</evidence>
<comment type="caution">
    <text evidence="2">The sequence shown here is derived from an EMBL/GenBank/DDBJ whole genome shotgun (WGS) entry which is preliminary data.</text>
</comment>
<feature type="domain" description="HTH cro/C1-type" evidence="1">
    <location>
        <begin position="15"/>
        <end position="69"/>
    </location>
</feature>
<dbReference type="InterPro" id="IPR001387">
    <property type="entry name" value="Cro/C1-type_HTH"/>
</dbReference>
<dbReference type="SMART" id="SM00530">
    <property type="entry name" value="HTH_XRE"/>
    <property type="match status" value="1"/>
</dbReference>
<evidence type="ECO:0000259" key="1">
    <source>
        <dbReference type="PROSITE" id="PS50943"/>
    </source>
</evidence>
<dbReference type="Gene3D" id="1.10.260.40">
    <property type="entry name" value="lambda repressor-like DNA-binding domains"/>
    <property type="match status" value="1"/>
</dbReference>
<accession>A0ABP8I868</accession>
<dbReference type="PROSITE" id="PS50943">
    <property type="entry name" value="HTH_CROC1"/>
    <property type="match status" value="1"/>
</dbReference>
<name>A0ABP8I868_9GAMM</name>
<dbReference type="EMBL" id="BAABFU010000003">
    <property type="protein sequence ID" value="GAA4353359.1"/>
    <property type="molecule type" value="Genomic_DNA"/>
</dbReference>
<sequence>MIITARSALELGQAIRRFRKKKNLSQSDVAKTFNLRQATISNLERGGESKKLDILFMVLSSLNLEVSIQEKVPPPEIDEENW</sequence>
<dbReference type="CDD" id="cd00093">
    <property type="entry name" value="HTH_XRE"/>
    <property type="match status" value="1"/>
</dbReference>
<dbReference type="InterPro" id="IPR010982">
    <property type="entry name" value="Lambda_DNA-bd_dom_sf"/>
</dbReference>
<reference evidence="3" key="1">
    <citation type="journal article" date="2019" name="Int. J. Syst. Evol. Microbiol.">
        <title>The Global Catalogue of Microorganisms (GCM) 10K type strain sequencing project: providing services to taxonomists for standard genome sequencing and annotation.</title>
        <authorList>
            <consortium name="The Broad Institute Genomics Platform"/>
            <consortium name="The Broad Institute Genome Sequencing Center for Infectious Disease"/>
            <person name="Wu L."/>
            <person name="Ma J."/>
        </authorList>
    </citation>
    <scope>NUCLEOTIDE SEQUENCE [LARGE SCALE GENOMIC DNA]</scope>
    <source>
        <strain evidence="3">JCM 17727</strain>
    </source>
</reference>
<organism evidence="2 3">
    <name type="scientific">Kangiella taiwanensis</name>
    <dbReference type="NCBI Taxonomy" id="1079179"/>
    <lineage>
        <taxon>Bacteria</taxon>
        <taxon>Pseudomonadati</taxon>
        <taxon>Pseudomonadota</taxon>
        <taxon>Gammaproteobacteria</taxon>
        <taxon>Kangiellales</taxon>
        <taxon>Kangiellaceae</taxon>
        <taxon>Kangiella</taxon>
    </lineage>
</organism>
<dbReference type="SUPFAM" id="SSF47413">
    <property type="entry name" value="lambda repressor-like DNA-binding domains"/>
    <property type="match status" value="1"/>
</dbReference>